<dbReference type="InterPro" id="IPR012338">
    <property type="entry name" value="Beta-lactam/transpept-like"/>
</dbReference>
<accession>A0A1Y3MEU5</accession>
<dbReference type="Proteomes" id="UP000195321">
    <property type="component" value="Unassembled WGS sequence"/>
</dbReference>
<dbReference type="InterPro" id="IPR001466">
    <property type="entry name" value="Beta-lactam-related"/>
</dbReference>
<organism evidence="2 3">
    <name type="scientific">Bacillus pseudomycoides</name>
    <dbReference type="NCBI Taxonomy" id="64104"/>
    <lineage>
        <taxon>Bacteria</taxon>
        <taxon>Bacillati</taxon>
        <taxon>Bacillota</taxon>
        <taxon>Bacilli</taxon>
        <taxon>Bacillales</taxon>
        <taxon>Bacillaceae</taxon>
        <taxon>Bacillus</taxon>
        <taxon>Bacillus cereus group</taxon>
    </lineage>
</organism>
<gene>
    <name evidence="2" type="ORF">BW425_20935</name>
</gene>
<dbReference type="Pfam" id="PF00144">
    <property type="entry name" value="Beta-lactamase"/>
    <property type="match status" value="1"/>
</dbReference>
<dbReference type="PANTHER" id="PTHR43283:SF14">
    <property type="entry name" value="BLL8153 PROTEIN"/>
    <property type="match status" value="1"/>
</dbReference>
<proteinExistence type="predicted"/>
<evidence type="ECO:0000259" key="1">
    <source>
        <dbReference type="Pfam" id="PF00144"/>
    </source>
</evidence>
<dbReference type="EMBL" id="MWPX01000031">
    <property type="protein sequence ID" value="OUM46960.1"/>
    <property type="molecule type" value="Genomic_DNA"/>
</dbReference>
<keyword evidence="2" id="KW-0378">Hydrolase</keyword>
<dbReference type="InterPro" id="IPR050789">
    <property type="entry name" value="Diverse_Enzym_Activities"/>
</dbReference>
<dbReference type="Gene3D" id="3.40.710.10">
    <property type="entry name" value="DD-peptidase/beta-lactamase superfamily"/>
    <property type="match status" value="1"/>
</dbReference>
<sequence>MNKKYSFKRTIMIPASIAVGLNDLLNLRNKNTTNKKRFVDFHILFDKKKTIENFRNLSKVYPAQKVKRKGHISRFDYDLKDMNVTYSYNGKQSTLDEFLKNTMATGLFIMKDHKVVNERYFHGNTCKSLNTSWSVAKSFLSALVGIAIDEGDIKSVKDPIIAYLPELKNSGYKNVSIKECLQMCSGIYFNEDYHNLSSDFYMLMQASLTASKSVNEYINQFKYKEFSREFSYKSIDAQVLGMLIAKATGRNLAQYLQEKIWGPLGMESHAFWNIGSDGSMIPYSFLNATLRDFARFGLLYLQNGNWKGKQIISQEWIRESTIPERYNLLKDNQSHFTDNYQYQWWTPGPDYIVGEFLAIGIWGQNIYINQPENLVIVRTSADPSFEKHHYEMYAVYRAIVDFLRKES</sequence>
<comment type="caution">
    <text evidence="2">The sequence shown here is derived from an EMBL/GenBank/DDBJ whole genome shotgun (WGS) entry which is preliminary data.</text>
</comment>
<dbReference type="RefSeq" id="WP_016114499.1">
    <property type="nucleotide sequence ID" value="NZ_CP189809.1"/>
</dbReference>
<dbReference type="GO" id="GO:0016787">
    <property type="term" value="F:hydrolase activity"/>
    <property type="evidence" value="ECO:0007669"/>
    <property type="project" value="UniProtKB-KW"/>
</dbReference>
<evidence type="ECO:0000313" key="3">
    <source>
        <dbReference type="Proteomes" id="UP000195321"/>
    </source>
</evidence>
<reference evidence="2 3" key="1">
    <citation type="submission" date="2017-02" db="EMBL/GenBank/DDBJ databases">
        <title>Bacillus pseudomycoides isolate FSL K6-0042.</title>
        <authorList>
            <person name="Kovac J."/>
        </authorList>
    </citation>
    <scope>NUCLEOTIDE SEQUENCE [LARGE SCALE GENOMIC DNA]</scope>
    <source>
        <strain evidence="2 3">FSL K6-0042</strain>
    </source>
</reference>
<feature type="domain" description="Beta-lactamase-related" evidence="1">
    <location>
        <begin position="106"/>
        <end position="385"/>
    </location>
</feature>
<name>A0A1Y3MEU5_9BACI</name>
<protein>
    <submittedName>
        <fullName evidence="2">Serine hydrolase</fullName>
    </submittedName>
</protein>
<evidence type="ECO:0000313" key="2">
    <source>
        <dbReference type="EMBL" id="OUM46960.1"/>
    </source>
</evidence>
<dbReference type="PANTHER" id="PTHR43283">
    <property type="entry name" value="BETA-LACTAMASE-RELATED"/>
    <property type="match status" value="1"/>
</dbReference>
<dbReference type="SUPFAM" id="SSF56601">
    <property type="entry name" value="beta-lactamase/transpeptidase-like"/>
    <property type="match status" value="1"/>
</dbReference>
<dbReference type="AlphaFoldDB" id="A0A1Y3MEU5"/>